<evidence type="ECO:0000256" key="7">
    <source>
        <dbReference type="ARBA" id="ARBA00022806"/>
    </source>
</evidence>
<evidence type="ECO:0000313" key="22">
    <source>
        <dbReference type="Proteomes" id="UP000327013"/>
    </source>
</evidence>
<dbReference type="FunFam" id="3.40.50.10810:FF:000071">
    <property type="entry name" value="SNF2 domain-containing protein / helicase domain-containing protein / zinc finger protein-like protein"/>
    <property type="match status" value="1"/>
</dbReference>
<feature type="region of interest" description="Disordered" evidence="17">
    <location>
        <begin position="42"/>
        <end position="82"/>
    </location>
</feature>
<evidence type="ECO:0000256" key="3">
    <source>
        <dbReference type="ARBA" id="ARBA00022723"/>
    </source>
</evidence>
<evidence type="ECO:0000256" key="8">
    <source>
        <dbReference type="ARBA" id="ARBA00022833"/>
    </source>
</evidence>
<dbReference type="GO" id="GO:0005634">
    <property type="term" value="C:nucleus"/>
    <property type="evidence" value="ECO:0007669"/>
    <property type="project" value="UniProtKB-SubCell"/>
</dbReference>
<dbReference type="InterPro" id="IPR018957">
    <property type="entry name" value="Znf_C3HC4_RING-type"/>
</dbReference>
<dbReference type="InterPro" id="IPR017907">
    <property type="entry name" value="Znf_RING_CS"/>
</dbReference>
<gene>
    <name evidence="21" type="ORF">FH972_000389</name>
</gene>
<feature type="region of interest" description="Disordered" evidence="17">
    <location>
        <begin position="580"/>
        <end position="608"/>
    </location>
</feature>
<dbReference type="GO" id="GO:0005524">
    <property type="term" value="F:ATP binding"/>
    <property type="evidence" value="ECO:0007669"/>
    <property type="project" value="UniProtKB-KW"/>
</dbReference>
<feature type="region of interest" description="Disordered" evidence="17">
    <location>
        <begin position="825"/>
        <end position="865"/>
    </location>
</feature>
<evidence type="ECO:0000256" key="12">
    <source>
        <dbReference type="ARBA" id="ARBA00023125"/>
    </source>
</evidence>
<dbReference type="PROSITE" id="PS00518">
    <property type="entry name" value="ZF_RING_1"/>
    <property type="match status" value="1"/>
</dbReference>
<evidence type="ECO:0000256" key="14">
    <source>
        <dbReference type="ARBA" id="ARBA00023163"/>
    </source>
</evidence>
<evidence type="ECO:0000256" key="1">
    <source>
        <dbReference type="ARBA" id="ARBA00004123"/>
    </source>
</evidence>
<name>A0A5N6QBP2_9ROSI</name>
<dbReference type="Gene3D" id="3.40.50.10810">
    <property type="entry name" value="Tandem AAA-ATPase domain"/>
    <property type="match status" value="3"/>
</dbReference>
<dbReference type="Proteomes" id="UP000327013">
    <property type="component" value="Chromosome 1"/>
</dbReference>
<comment type="similarity">
    <text evidence="2">Belongs to the SNF2/RAD54 helicase family. RAD16 subfamily.</text>
</comment>
<keyword evidence="8" id="KW-0862">Zinc</keyword>
<evidence type="ECO:0000256" key="9">
    <source>
        <dbReference type="ARBA" id="ARBA00022840"/>
    </source>
</evidence>
<proteinExistence type="inferred from homology"/>
<dbReference type="SUPFAM" id="SSF57850">
    <property type="entry name" value="RING/U-box"/>
    <property type="match status" value="1"/>
</dbReference>
<dbReference type="InterPro" id="IPR001841">
    <property type="entry name" value="Znf_RING"/>
</dbReference>
<feature type="compositionally biased region" description="Polar residues" evidence="17">
    <location>
        <begin position="588"/>
        <end position="608"/>
    </location>
</feature>
<evidence type="ECO:0000259" key="20">
    <source>
        <dbReference type="PROSITE" id="PS51194"/>
    </source>
</evidence>
<dbReference type="Gene3D" id="3.30.40.10">
    <property type="entry name" value="Zinc/RING finger domain, C3HC4 (zinc finger)"/>
    <property type="match status" value="1"/>
</dbReference>
<dbReference type="InterPro" id="IPR000330">
    <property type="entry name" value="SNF2_N"/>
</dbReference>
<evidence type="ECO:0000256" key="13">
    <source>
        <dbReference type="ARBA" id="ARBA00023158"/>
    </source>
</evidence>
<dbReference type="SMART" id="SM00490">
    <property type="entry name" value="HELICc"/>
    <property type="match status" value="1"/>
</dbReference>
<keyword evidence="6" id="KW-0378">Hydrolase</keyword>
<feature type="compositionally biased region" description="Basic and acidic residues" evidence="17">
    <location>
        <begin position="42"/>
        <end position="51"/>
    </location>
</feature>
<protein>
    <recommendedName>
        <fullName evidence="23">Helicase-like transcription factor CHR28</fullName>
    </recommendedName>
</protein>
<keyword evidence="10" id="KW-0156">Chromatin regulator</keyword>
<dbReference type="SMART" id="SM00487">
    <property type="entry name" value="DEXDc"/>
    <property type="match status" value="1"/>
</dbReference>
<dbReference type="GO" id="GO:0008270">
    <property type="term" value="F:zinc ion binding"/>
    <property type="evidence" value="ECO:0007669"/>
    <property type="project" value="UniProtKB-KW"/>
</dbReference>
<dbReference type="GO" id="GO:0004386">
    <property type="term" value="F:helicase activity"/>
    <property type="evidence" value="ECO:0007669"/>
    <property type="project" value="UniProtKB-KW"/>
</dbReference>
<evidence type="ECO:0008006" key="23">
    <source>
        <dbReference type="Google" id="ProtNLM"/>
    </source>
</evidence>
<evidence type="ECO:0000256" key="16">
    <source>
        <dbReference type="PROSITE-ProRule" id="PRU00175"/>
    </source>
</evidence>
<evidence type="ECO:0000256" key="4">
    <source>
        <dbReference type="ARBA" id="ARBA00022741"/>
    </source>
</evidence>
<dbReference type="InterPro" id="IPR038718">
    <property type="entry name" value="SNF2-like_sf"/>
</dbReference>
<keyword evidence="14" id="KW-0804">Transcription</keyword>
<feature type="domain" description="Helicase C-terminal" evidence="20">
    <location>
        <begin position="1241"/>
        <end position="1400"/>
    </location>
</feature>
<evidence type="ECO:0000313" key="21">
    <source>
        <dbReference type="EMBL" id="KAE7995613.1"/>
    </source>
</evidence>
<dbReference type="OrthoDB" id="448448at2759"/>
<dbReference type="InterPro" id="IPR013083">
    <property type="entry name" value="Znf_RING/FYVE/PHD"/>
</dbReference>
<dbReference type="PANTHER" id="PTHR45626:SF16">
    <property type="entry name" value="ATP-DEPENDENT HELICASE ULS1"/>
    <property type="match status" value="1"/>
</dbReference>
<dbReference type="SMART" id="SM00184">
    <property type="entry name" value="RING"/>
    <property type="match status" value="1"/>
</dbReference>
<evidence type="ECO:0000256" key="11">
    <source>
        <dbReference type="ARBA" id="ARBA00023015"/>
    </source>
</evidence>
<dbReference type="PROSITE" id="PS51192">
    <property type="entry name" value="HELICASE_ATP_BIND_1"/>
    <property type="match status" value="1"/>
</dbReference>
<keyword evidence="22" id="KW-1185">Reference proteome</keyword>
<dbReference type="Gene3D" id="3.40.50.300">
    <property type="entry name" value="P-loop containing nucleotide triphosphate hydrolases"/>
    <property type="match status" value="1"/>
</dbReference>
<reference evidence="21 22" key="1">
    <citation type="submission" date="2019-06" db="EMBL/GenBank/DDBJ databases">
        <title>A chromosomal-level reference genome of Carpinus fangiana (Coryloideae, Betulaceae).</title>
        <authorList>
            <person name="Yang X."/>
            <person name="Wang Z."/>
            <person name="Zhang L."/>
            <person name="Hao G."/>
            <person name="Liu J."/>
            <person name="Yang Y."/>
        </authorList>
    </citation>
    <scope>NUCLEOTIDE SEQUENCE [LARGE SCALE GENOMIC DNA]</scope>
    <source>
        <strain evidence="21">Cfa_2016G</strain>
        <tissue evidence="21">Leaf</tissue>
    </source>
</reference>
<dbReference type="InterPro" id="IPR027417">
    <property type="entry name" value="P-loop_NTPase"/>
</dbReference>
<dbReference type="Pfam" id="PF00176">
    <property type="entry name" value="SNF2-rel_dom"/>
    <property type="match status" value="1"/>
</dbReference>
<organism evidence="21 22">
    <name type="scientific">Carpinus fangiana</name>
    <dbReference type="NCBI Taxonomy" id="176857"/>
    <lineage>
        <taxon>Eukaryota</taxon>
        <taxon>Viridiplantae</taxon>
        <taxon>Streptophyta</taxon>
        <taxon>Embryophyta</taxon>
        <taxon>Tracheophyta</taxon>
        <taxon>Spermatophyta</taxon>
        <taxon>Magnoliopsida</taxon>
        <taxon>eudicotyledons</taxon>
        <taxon>Gunneridae</taxon>
        <taxon>Pentapetalae</taxon>
        <taxon>rosids</taxon>
        <taxon>fabids</taxon>
        <taxon>Fagales</taxon>
        <taxon>Betulaceae</taxon>
        <taxon>Carpinus</taxon>
    </lineage>
</organism>
<dbReference type="PROSITE" id="PS50089">
    <property type="entry name" value="ZF_RING_2"/>
    <property type="match status" value="1"/>
</dbReference>
<accession>A0A5N6QBP2</accession>
<dbReference type="Pfam" id="PF00097">
    <property type="entry name" value="zf-C3HC4"/>
    <property type="match status" value="1"/>
</dbReference>
<keyword evidence="3" id="KW-0479">Metal-binding</keyword>
<evidence type="ECO:0000256" key="15">
    <source>
        <dbReference type="ARBA" id="ARBA00023242"/>
    </source>
</evidence>
<keyword evidence="4" id="KW-0547">Nucleotide-binding</keyword>
<evidence type="ECO:0000256" key="2">
    <source>
        <dbReference type="ARBA" id="ARBA00008438"/>
    </source>
</evidence>
<dbReference type="PROSITE" id="PS51194">
    <property type="entry name" value="HELICASE_CTER"/>
    <property type="match status" value="1"/>
</dbReference>
<dbReference type="SUPFAM" id="SSF52540">
    <property type="entry name" value="P-loop containing nucleoside triphosphate hydrolases"/>
    <property type="match status" value="2"/>
</dbReference>
<evidence type="ECO:0000256" key="17">
    <source>
        <dbReference type="SAM" id="MobiDB-lite"/>
    </source>
</evidence>
<keyword evidence="11" id="KW-0805">Transcription regulation</keyword>
<feature type="compositionally biased region" description="Polar residues" evidence="17">
    <location>
        <begin position="52"/>
        <end position="75"/>
    </location>
</feature>
<evidence type="ECO:0000256" key="5">
    <source>
        <dbReference type="ARBA" id="ARBA00022771"/>
    </source>
</evidence>
<dbReference type="GO" id="GO:0016787">
    <property type="term" value="F:hydrolase activity"/>
    <property type="evidence" value="ECO:0007669"/>
    <property type="project" value="UniProtKB-KW"/>
</dbReference>
<dbReference type="GO" id="GO:0080188">
    <property type="term" value="P:gene silencing by siRNA-directed DNA methylation"/>
    <property type="evidence" value="ECO:0007669"/>
    <property type="project" value="UniProtKB-ARBA"/>
</dbReference>
<keyword evidence="7" id="KW-0347">Helicase</keyword>
<keyword evidence="9" id="KW-0067">ATP-binding</keyword>
<feature type="domain" description="Helicase ATP-binding" evidence="19">
    <location>
        <begin position="666"/>
        <end position="940"/>
    </location>
</feature>
<keyword evidence="13" id="KW-0943">RNA-mediated gene silencing</keyword>
<dbReference type="Pfam" id="PF00271">
    <property type="entry name" value="Helicase_C"/>
    <property type="match status" value="1"/>
</dbReference>
<dbReference type="PANTHER" id="PTHR45626">
    <property type="entry name" value="TRANSCRIPTION TERMINATION FACTOR 2-RELATED"/>
    <property type="match status" value="1"/>
</dbReference>
<dbReference type="InterPro" id="IPR049730">
    <property type="entry name" value="SNF2/RAD54-like_C"/>
</dbReference>
<dbReference type="CDD" id="cd18793">
    <property type="entry name" value="SF2_C_SNF"/>
    <property type="match status" value="1"/>
</dbReference>
<dbReference type="InterPro" id="IPR001650">
    <property type="entry name" value="Helicase_C-like"/>
</dbReference>
<sequence length="1405" mass="154361">MLMADDGVWTRGDFSGVDGYGNEDLSIDIETLFDILGEKEPQPLQSSREDSSQNNVLQSESASDAKCQTGSQVSEGSPPVQAEELTGPITFFSLYYPEASDSMTGGSGASFDSAGNSVMVFDRGNIESLTQPASPVHTCSASLKDWFSVVPPGHQSSFTGRAGVPPAEIPLCSAASSFADRDARNVLDNGDNLYLDFPNGETEVQFRHVGEDVDSKYASHSPFVEDMDVNFANYGVLGEDSMDTFGPQETNPCTHMTISFMDADISSQNVTSNESTICQSSDVVSDFTDQYSALPYCMRTDDTLLDDFSRPCMPSSYSSQISLGNQRKMTNTKDEIGEFSNDSACSSSKMIVNAQRGITGRSVSEASMTDYTDVNGWSFKYEGNNYMSSISGNSSSDAEGCPIDDKASAKLLTCTQSYMSSKVEAACVKNEVTDELIGPSSHSIKVIDEAVSRKPFYSADDKFFVDEDLKLSSGVSHSKSTQKYDCAKSEIFASMGAHHSQNIVDDGGYLNLSASEQFFHIAPSAMMQLDCFKDESEGRLVQSMTTGFHFSEVSPELNCKNLLDKSHVEDDSDICIIEDMSHPPPTNRSPTTGNSLGTSQHSTFSDSSHYMGVGGPRFKARDERLILQVALQDLSQPKSESVPPEGDLAVPLLRHQRIALSWMVQKETSLNCSGGILADDQGLGKTVSTIALILKERAPSFGACQNVKQGEMETLYLEEDEVVLPAVDGMKQDADSQQVTSNRIQMKNMDPLAQAKGRPSAGTLIVCPTSVLRQWAEELSSKVTSKANLSVLTYHGSNRTKDPFELAKYDVVLTTYSIVSMEVPKQSLADEDDDEKGKPEDDAGFSSSRKRKYPPSSGKKNSKNKKGLDCALLESTARPLAKVAWFRVVLDEAQSIKNHRTQVARACWGLRAKRRWCLSGTPIQNAIDDLYSYFRFLRYDPFSLYPSFCSAIKLPINRSPTKGYRKLQAILKTIMLRRTKNTLLDGEPIINLPPKSIELKKVEFSDEERNFYSRLEADSRAQFQEYADAGTVKQNYVNILLMLLRLRQACDHPLLVRPYDSSSLWRSSAEMAKKLPRDKQIHLLNCLEASLAICGICNDPPEDAVVSICGHVFCNQCLSEHLIGDDKQCPVTNCKVRLSASSVFSKATLNGSLSDEPCQGSSPNCSASEVVDAAEHFSEGTSTKIKAALEVLQSLCKPRGCTSTNSHAQNTLDERAICLSNSVGELLEDNPGTQNLAVERSSKNSVEAAGEKAIVFSQWTRMLDLLEACLKNSSIQYRRLDGTMSVFARDKAVKDFNTCPEVSVMIMSLKAASLGLNMVAACHVLLLDLWWNPTTEDQAIDRAHRIGQTRPVRVLRLTVRDTVEDRILALQQKKREMVASAFGEDGTGGRQTRLTEEDLKYLFMM</sequence>
<dbReference type="GO" id="GO:0008094">
    <property type="term" value="F:ATP-dependent activity, acting on DNA"/>
    <property type="evidence" value="ECO:0007669"/>
    <property type="project" value="TreeGrafter"/>
</dbReference>
<evidence type="ECO:0000256" key="10">
    <source>
        <dbReference type="ARBA" id="ARBA00022853"/>
    </source>
</evidence>
<dbReference type="InterPro" id="IPR014001">
    <property type="entry name" value="Helicase_ATP-bd"/>
</dbReference>
<evidence type="ECO:0000259" key="19">
    <source>
        <dbReference type="PROSITE" id="PS51192"/>
    </source>
</evidence>
<dbReference type="CDD" id="cd18008">
    <property type="entry name" value="DEXDc_SHPRH-like"/>
    <property type="match status" value="1"/>
</dbReference>
<feature type="domain" description="RING-type" evidence="18">
    <location>
        <begin position="1094"/>
        <end position="1133"/>
    </location>
</feature>
<dbReference type="InterPro" id="IPR050628">
    <property type="entry name" value="SNF2_RAD54_helicase_TF"/>
</dbReference>
<dbReference type="FunFam" id="3.40.50.10810:FF:000068">
    <property type="entry name" value="SNF2 domain-containing protein / helicase domain-containing protein / zinc finger protein-like protein"/>
    <property type="match status" value="1"/>
</dbReference>
<keyword evidence="15" id="KW-0539">Nucleus</keyword>
<evidence type="ECO:0000259" key="18">
    <source>
        <dbReference type="PROSITE" id="PS50089"/>
    </source>
</evidence>
<dbReference type="EMBL" id="CM017321">
    <property type="protein sequence ID" value="KAE7995613.1"/>
    <property type="molecule type" value="Genomic_DNA"/>
</dbReference>
<comment type="subcellular location">
    <subcellularLocation>
        <location evidence="1">Nucleus</location>
    </subcellularLocation>
</comment>
<keyword evidence="12" id="KW-0238">DNA-binding</keyword>
<dbReference type="GO" id="GO:0003677">
    <property type="term" value="F:DNA binding"/>
    <property type="evidence" value="ECO:0007669"/>
    <property type="project" value="UniProtKB-KW"/>
</dbReference>
<dbReference type="GO" id="GO:0006281">
    <property type="term" value="P:DNA repair"/>
    <property type="evidence" value="ECO:0007669"/>
    <property type="project" value="TreeGrafter"/>
</dbReference>
<evidence type="ECO:0000256" key="6">
    <source>
        <dbReference type="ARBA" id="ARBA00022801"/>
    </source>
</evidence>
<keyword evidence="5 16" id="KW-0863">Zinc-finger</keyword>